<keyword evidence="1" id="KW-0472">Membrane</keyword>
<reference evidence="3 5" key="3">
    <citation type="submission" date="2018-07" db="EMBL/GenBank/DDBJ databases">
        <title>Genomic and Epidemiologic Investigation of an Indolent Hospital Outbreak.</title>
        <authorList>
            <person name="Johnson R.C."/>
            <person name="Deming C."/>
            <person name="Conlan S."/>
            <person name="Zellmer C.J."/>
            <person name="Michelin A.V."/>
            <person name="Lee-Lin S."/>
            <person name="Thomas P.J."/>
            <person name="Park M."/>
            <person name="Weingarten R.A."/>
            <person name="Less J."/>
            <person name="Dekker J.P."/>
            <person name="Frank K.M."/>
            <person name="Musser K.A."/>
            <person name="Mcquiston J.R."/>
            <person name="Henderson D.K."/>
            <person name="Lau A.F."/>
            <person name="Palmore T.N."/>
            <person name="Segre J.A."/>
        </authorList>
    </citation>
    <scope>NUCLEOTIDE SEQUENCE [LARGE SCALE GENOMIC DNA]</scope>
    <source>
        <strain evidence="3 5">SK-NIH.Env10_0317</strain>
    </source>
</reference>
<dbReference type="STRING" id="93064.BRX40_21780"/>
<keyword evidence="1" id="KW-1133">Transmembrane helix</keyword>
<dbReference type="OrthoDB" id="9813737at2"/>
<reference evidence="4" key="2">
    <citation type="submission" date="2016-12" db="EMBL/GenBank/DDBJ databases">
        <title>Whole genome sequencing of Sphingomonas sp. ABOJV.</title>
        <authorList>
            <person name="Conlan S."/>
            <person name="Thomas P.J."/>
            <person name="Mullikin J."/>
            <person name="Palmore T.N."/>
            <person name="Frank K.M."/>
            <person name="Segre J.A."/>
        </authorList>
    </citation>
    <scope>NUCLEOTIDE SEQUENCE [LARGE SCALE GENOMIC DNA]</scope>
    <source>
        <strain evidence="4">ABOJV</strain>
    </source>
</reference>
<name>A0A1L6JFY1_9SPHN</name>
<feature type="transmembrane region" description="Helical" evidence="1">
    <location>
        <begin position="146"/>
        <end position="173"/>
    </location>
</feature>
<dbReference type="Proteomes" id="UP000185161">
    <property type="component" value="Chromosome"/>
</dbReference>
<dbReference type="AlphaFoldDB" id="A0A1L6JFY1"/>
<evidence type="ECO:0000256" key="1">
    <source>
        <dbReference type="SAM" id="Phobius"/>
    </source>
</evidence>
<dbReference type="Proteomes" id="UP000286681">
    <property type="component" value="Unassembled WGS sequence"/>
</dbReference>
<keyword evidence="1" id="KW-0812">Transmembrane</keyword>
<proteinExistence type="predicted"/>
<dbReference type="EMBL" id="CP018820">
    <property type="protein sequence ID" value="APR54707.1"/>
    <property type="molecule type" value="Genomic_DNA"/>
</dbReference>
<dbReference type="RefSeq" id="WP_075152962.1">
    <property type="nucleotide sequence ID" value="NZ_CP018820.1"/>
</dbReference>
<keyword evidence="4" id="KW-1185">Reference proteome</keyword>
<sequence length="213" mass="23090">MANDESITDIGQLYTFTRSGTVAGNQNWSETSFSSTTVTSGGGGYLHQGSGYVAAPSSHTTTSSRTSEQLRLFVRSDDEREFEARFSDPGFGVRDGHRVTIVYAGTQAARAGHPMALVNHSTGRSKVFAQRAEWLLKRPGPQTGCLLFGVPIAIAAFIPIVGFVLAPLIFGAFGMRMWKRKRHNDRLAADIVAALEARVQDSIEAERNPNNAT</sequence>
<reference evidence="2" key="1">
    <citation type="submission" date="2016-12" db="EMBL/GenBank/DDBJ databases">
        <title>Whole genome sequencing of Sphingomonas koreensis.</title>
        <authorList>
            <person name="Conlan S."/>
            <person name="Thomas P.J."/>
            <person name="Mullikin J."/>
            <person name="Palmore T.N."/>
            <person name="Frank K.M."/>
            <person name="Segre J.A."/>
        </authorList>
    </citation>
    <scope>NUCLEOTIDE SEQUENCE</scope>
    <source>
        <strain evidence="2">ABOJV</strain>
    </source>
</reference>
<evidence type="ECO:0000313" key="2">
    <source>
        <dbReference type="EMBL" id="APR54707.1"/>
    </source>
</evidence>
<dbReference type="GeneID" id="44135201"/>
<protein>
    <submittedName>
        <fullName evidence="2">Uncharacterized protein</fullName>
    </submittedName>
</protein>
<accession>A0A1L6JFY1</accession>
<evidence type="ECO:0000313" key="3">
    <source>
        <dbReference type="EMBL" id="RSU99501.1"/>
    </source>
</evidence>
<organism evidence="2 4">
    <name type="scientific">Sphingomonas koreensis</name>
    <dbReference type="NCBI Taxonomy" id="93064"/>
    <lineage>
        <taxon>Bacteria</taxon>
        <taxon>Pseudomonadati</taxon>
        <taxon>Pseudomonadota</taxon>
        <taxon>Alphaproteobacteria</taxon>
        <taxon>Sphingomonadales</taxon>
        <taxon>Sphingomonadaceae</taxon>
        <taxon>Sphingomonas</taxon>
    </lineage>
</organism>
<dbReference type="EMBL" id="QQWO01000021">
    <property type="protein sequence ID" value="RSU99501.1"/>
    <property type="molecule type" value="Genomic_DNA"/>
</dbReference>
<evidence type="ECO:0000313" key="4">
    <source>
        <dbReference type="Proteomes" id="UP000185161"/>
    </source>
</evidence>
<evidence type="ECO:0000313" key="5">
    <source>
        <dbReference type="Proteomes" id="UP000286681"/>
    </source>
</evidence>
<gene>
    <name evidence="2" type="ORF">BRX40_21780</name>
    <name evidence="3" type="ORF">CA257_19475</name>
</gene>
<dbReference type="KEGG" id="skr:BRX40_21780"/>